<protein>
    <submittedName>
        <fullName evidence="1">Uncharacterized protein</fullName>
    </submittedName>
</protein>
<dbReference type="RefSeq" id="WP_123891019.1">
    <property type="nucleotide sequence ID" value="NZ_RKKU01000029.1"/>
</dbReference>
<dbReference type="Proteomes" id="UP000275199">
    <property type="component" value="Unassembled WGS sequence"/>
</dbReference>
<organism evidence="1 2">
    <name type="scientific">Pseudomonas neustonica</name>
    <dbReference type="NCBI Taxonomy" id="2487346"/>
    <lineage>
        <taxon>Bacteria</taxon>
        <taxon>Pseudomonadati</taxon>
        <taxon>Pseudomonadota</taxon>
        <taxon>Gammaproteobacteria</taxon>
        <taxon>Pseudomonadales</taxon>
        <taxon>Pseudomonadaceae</taxon>
        <taxon>Pseudomonas</taxon>
    </lineage>
</organism>
<accession>A0ABX9XDV7</accession>
<comment type="caution">
    <text evidence="1">The sequence shown here is derived from an EMBL/GenBank/DDBJ whole genome shotgun (WGS) entry which is preliminary data.</text>
</comment>
<dbReference type="EMBL" id="RKKU01000029">
    <property type="protein sequence ID" value="ROZ81540.1"/>
    <property type="molecule type" value="Genomic_DNA"/>
</dbReference>
<gene>
    <name evidence="1" type="ORF">EF096_17220</name>
</gene>
<evidence type="ECO:0000313" key="1">
    <source>
        <dbReference type="EMBL" id="ROZ81540.1"/>
    </source>
</evidence>
<sequence length="110" mass="12395">MPNPLKVLDHSFKSQMEAEQFFYGIRDKYLAIGGDIKDSADFDLLCELYVKYCEYTDWPLPASPIAFYTRNISRGVGPKGGTTQGFVVKFNNGSEQEFSAKRAIRALASR</sequence>
<dbReference type="Gene3D" id="3.10.450.40">
    <property type="match status" value="1"/>
</dbReference>
<reference evidence="1 2" key="1">
    <citation type="submission" date="2018-11" db="EMBL/GenBank/DDBJ databases">
        <authorList>
            <person name="Jang G.I."/>
            <person name="Hwang C.Y."/>
        </authorList>
    </citation>
    <scope>NUCLEOTIDE SEQUENCE [LARGE SCALE GENOMIC DNA]</scope>
    <source>
        <strain evidence="1 2">SSM26</strain>
    </source>
</reference>
<evidence type="ECO:0000313" key="2">
    <source>
        <dbReference type="Proteomes" id="UP000275199"/>
    </source>
</evidence>
<keyword evidence="2" id="KW-1185">Reference proteome</keyword>
<proteinExistence type="predicted"/>
<name>A0ABX9XDV7_9PSED</name>